<dbReference type="Gene3D" id="1.10.30.10">
    <property type="entry name" value="High mobility group box domain"/>
    <property type="match status" value="1"/>
</dbReference>
<evidence type="ECO:0000259" key="5">
    <source>
        <dbReference type="Pfam" id="PF09011"/>
    </source>
</evidence>
<dbReference type="Pfam" id="PF09011">
    <property type="entry name" value="HMG_box_2"/>
    <property type="match status" value="1"/>
</dbReference>
<dbReference type="Gene3D" id="3.30.160.20">
    <property type="match status" value="1"/>
</dbReference>
<dbReference type="PaxDb" id="3827-XP_004490845.1"/>
<gene>
    <name evidence="7" type="primary">LOC101509684</name>
</gene>
<evidence type="ECO:0000256" key="1">
    <source>
        <dbReference type="ARBA" id="ARBA00022737"/>
    </source>
</evidence>
<dbReference type="AlphaFoldDB" id="A0A1S3E072"/>
<name>A0A1S3E072_CICAR</name>
<dbReference type="RefSeq" id="XP_012568496.1">
    <property type="nucleotide sequence ID" value="XM_012713042.1"/>
</dbReference>
<feature type="compositionally biased region" description="Basic and acidic residues" evidence="3">
    <location>
        <begin position="119"/>
        <end position="128"/>
    </location>
</feature>
<dbReference type="Proteomes" id="UP000087171">
    <property type="component" value="Chromosome Ca2"/>
</dbReference>
<dbReference type="PANTHER" id="PTHR46031:SF37">
    <property type="entry name" value="DRBM DOMAIN-CONTAINING PROTEIN"/>
    <property type="match status" value="1"/>
</dbReference>
<dbReference type="InterPro" id="IPR036910">
    <property type="entry name" value="HMG_box_dom_sf"/>
</dbReference>
<dbReference type="Pfam" id="PF00035">
    <property type="entry name" value="dsrm"/>
    <property type="match status" value="1"/>
</dbReference>
<reference evidence="6" key="1">
    <citation type="journal article" date="2013" name="Nat. Biotechnol.">
        <title>Draft genome sequence of chickpea (Cicer arietinum) provides a resource for trait improvement.</title>
        <authorList>
            <person name="Varshney R.K."/>
            <person name="Song C."/>
            <person name="Saxena R.K."/>
            <person name="Azam S."/>
            <person name="Yu S."/>
            <person name="Sharpe A.G."/>
            <person name="Cannon S."/>
            <person name="Baek J."/>
            <person name="Rosen B.D."/>
            <person name="Tar'an B."/>
            <person name="Millan T."/>
            <person name="Zhang X."/>
            <person name="Ramsay L.D."/>
            <person name="Iwata A."/>
            <person name="Wang Y."/>
            <person name="Nelson W."/>
            <person name="Farmer A.D."/>
            <person name="Gaur P.M."/>
            <person name="Soderlund C."/>
            <person name="Penmetsa R.V."/>
            <person name="Xu C."/>
            <person name="Bharti A.K."/>
            <person name="He W."/>
            <person name="Winter P."/>
            <person name="Zhao S."/>
            <person name="Hane J.K."/>
            <person name="Carrasquilla-Garcia N."/>
            <person name="Condie J.A."/>
            <person name="Upadhyaya H.D."/>
            <person name="Luo M.C."/>
            <person name="Thudi M."/>
            <person name="Gowda C.L."/>
            <person name="Singh N.P."/>
            <person name="Lichtenzveig J."/>
            <person name="Gali K.K."/>
            <person name="Rubio J."/>
            <person name="Nadarajan N."/>
            <person name="Dolezel J."/>
            <person name="Bansal K.C."/>
            <person name="Xu X."/>
            <person name="Edwards D."/>
            <person name="Zhang G."/>
            <person name="Kahl G."/>
            <person name="Gil J."/>
            <person name="Singh K.B."/>
            <person name="Datta S.K."/>
            <person name="Jackson S.A."/>
            <person name="Wang J."/>
            <person name="Cook D.R."/>
        </authorList>
    </citation>
    <scope>NUCLEOTIDE SEQUENCE [LARGE SCALE GENOMIC DNA]</scope>
    <source>
        <strain evidence="6">cv. CDC Frontier</strain>
    </source>
</reference>
<protein>
    <submittedName>
        <fullName evidence="7">High mobility group B protein 13-like</fullName>
    </submittedName>
</protein>
<dbReference type="PANTHER" id="PTHR46031">
    <property type="match status" value="1"/>
</dbReference>
<dbReference type="GO" id="GO:0003723">
    <property type="term" value="F:RNA binding"/>
    <property type="evidence" value="ECO:0007669"/>
    <property type="project" value="UniProtKB-KW"/>
</dbReference>
<evidence type="ECO:0000256" key="3">
    <source>
        <dbReference type="SAM" id="MobiDB-lite"/>
    </source>
</evidence>
<dbReference type="SUPFAM" id="SSF47095">
    <property type="entry name" value="HMG-box"/>
    <property type="match status" value="1"/>
</dbReference>
<feature type="region of interest" description="Disordered" evidence="3">
    <location>
        <begin position="94"/>
        <end position="135"/>
    </location>
</feature>
<organism evidence="6 7">
    <name type="scientific">Cicer arietinum</name>
    <name type="common">Chickpea</name>
    <name type="synonym">Garbanzo</name>
    <dbReference type="NCBI Taxonomy" id="3827"/>
    <lineage>
        <taxon>Eukaryota</taxon>
        <taxon>Viridiplantae</taxon>
        <taxon>Streptophyta</taxon>
        <taxon>Embryophyta</taxon>
        <taxon>Tracheophyta</taxon>
        <taxon>Spermatophyta</taxon>
        <taxon>Magnoliopsida</taxon>
        <taxon>eudicotyledons</taxon>
        <taxon>Gunneridae</taxon>
        <taxon>Pentapetalae</taxon>
        <taxon>rosids</taxon>
        <taxon>fabids</taxon>
        <taxon>Fabales</taxon>
        <taxon>Fabaceae</taxon>
        <taxon>Papilionoideae</taxon>
        <taxon>50 kb inversion clade</taxon>
        <taxon>NPAAA clade</taxon>
        <taxon>Hologalegina</taxon>
        <taxon>IRL clade</taxon>
        <taxon>Cicereae</taxon>
        <taxon>Cicer</taxon>
    </lineage>
</organism>
<dbReference type="STRING" id="3827.A0A1S3E072"/>
<feature type="compositionally biased region" description="Basic and acidic residues" evidence="3">
    <location>
        <begin position="94"/>
        <end position="109"/>
    </location>
</feature>
<feature type="domain" description="DRBM" evidence="4">
    <location>
        <begin position="12"/>
        <end position="55"/>
    </location>
</feature>
<proteinExistence type="predicted"/>
<keyword evidence="1" id="KW-0677">Repeat</keyword>
<evidence type="ECO:0000256" key="2">
    <source>
        <dbReference type="ARBA" id="ARBA00022884"/>
    </source>
</evidence>
<dbReference type="SUPFAM" id="SSF54768">
    <property type="entry name" value="dsRNA-binding domain-like"/>
    <property type="match status" value="1"/>
</dbReference>
<evidence type="ECO:0000259" key="4">
    <source>
        <dbReference type="Pfam" id="PF00035"/>
    </source>
</evidence>
<dbReference type="OrthoDB" id="5988181at2759"/>
<keyword evidence="6" id="KW-1185">Reference proteome</keyword>
<dbReference type="InterPro" id="IPR014720">
    <property type="entry name" value="dsRBD_dom"/>
</dbReference>
<evidence type="ECO:0000313" key="7">
    <source>
        <dbReference type="RefSeq" id="XP_012568496.1"/>
    </source>
</evidence>
<reference evidence="7" key="2">
    <citation type="submission" date="2025-08" db="UniProtKB">
        <authorList>
            <consortium name="RefSeq"/>
        </authorList>
    </citation>
    <scope>IDENTIFICATION</scope>
    <source>
        <tissue evidence="7">Etiolated seedlings</tissue>
    </source>
</reference>
<accession>A0A1S3E072</accession>
<sequence length="135" mass="16040">MVLLCDFAAMHKNRLQEFTQRSGMSFPVFETVNEGQSHAPQFRSTVWVNGMSFTSQLTFFQYIQFKHETEKKENKGVLEVSTVTFEEWKNMTEEQKRPYEEMAQKKEEEAANPVMEEEEHMKLQKHETLQLLKKN</sequence>
<evidence type="ECO:0000313" key="6">
    <source>
        <dbReference type="Proteomes" id="UP000087171"/>
    </source>
</evidence>
<feature type="domain" description="HMG box" evidence="5">
    <location>
        <begin position="64"/>
        <end position="109"/>
    </location>
</feature>
<dbReference type="InterPro" id="IPR009071">
    <property type="entry name" value="HMG_box_dom"/>
</dbReference>
<keyword evidence="2" id="KW-0694">RNA-binding</keyword>